<organism evidence="2 3">
    <name type="scientific">Penicillium nalgiovense</name>
    <dbReference type="NCBI Taxonomy" id="60175"/>
    <lineage>
        <taxon>Eukaryota</taxon>
        <taxon>Fungi</taxon>
        <taxon>Dikarya</taxon>
        <taxon>Ascomycota</taxon>
        <taxon>Pezizomycotina</taxon>
        <taxon>Eurotiomycetes</taxon>
        <taxon>Eurotiomycetidae</taxon>
        <taxon>Eurotiales</taxon>
        <taxon>Aspergillaceae</taxon>
        <taxon>Penicillium</taxon>
    </lineage>
</organism>
<sequence length="545" mass="60723">MGMQDSQRTGNSKLFINIEDVRKNSLDTHVYPSQQAAYIHFLLPIRSCHRVGVQISIIPFSLRGFQGQTFHFAQGAFTRCCDQIRDGDIILPISDVAEAIYKTSVPWHKWNLRAPGFWSELHPTSRPYSRVDICMDSASKRLELLMTQTKALELAASTHNLLFIDESDVQPSTTSSYSHTRASSRDTSELASSEIQHPLKRKRKDEPSLSVEPVTATANALLEQLSSTSVPDDEVSSYIALTNIRNQPIAPRGENVSRAWAMCVNFARRSSQKIKYGRFLRFLSLCFFLIWEKYSDKQGKSAAREVNAKLREAGFSGHSRGLKTMRDETTLINRMVASIQEACGSKQAGTLYHVVFEPSNYQLIRTINRLGNEKKSSILEYMCQNVQLESLSSYHTSTTCVQSIIQQYLPNLSTDAISKAIGYQPIGKTRLMDIEGPTRSQNSVYGANSQCLEDSRPFALRNGPTTDGDTLFGGFKPHMLDADSTGGITCELDMLQSDGSPSTLFPTDMDGLEFGFPFDMDMDMGDMGGDMNGLTEAEHIGFIPS</sequence>
<dbReference type="OMA" id="KTMRDET"/>
<dbReference type="Proteomes" id="UP000191691">
    <property type="component" value="Unassembled WGS sequence"/>
</dbReference>
<proteinExistence type="predicted"/>
<feature type="region of interest" description="Disordered" evidence="1">
    <location>
        <begin position="170"/>
        <end position="210"/>
    </location>
</feature>
<evidence type="ECO:0000313" key="3">
    <source>
        <dbReference type="Proteomes" id="UP000191691"/>
    </source>
</evidence>
<protein>
    <submittedName>
        <fullName evidence="2">Uncharacterized protein</fullName>
    </submittedName>
</protein>
<evidence type="ECO:0000313" key="2">
    <source>
        <dbReference type="EMBL" id="OQE83858.1"/>
    </source>
</evidence>
<dbReference type="EMBL" id="MOOB01000030">
    <property type="protein sequence ID" value="OQE83858.1"/>
    <property type="molecule type" value="Genomic_DNA"/>
</dbReference>
<accession>A0A1V6Y944</accession>
<comment type="caution">
    <text evidence="2">The sequence shown here is derived from an EMBL/GenBank/DDBJ whole genome shotgun (WGS) entry which is preliminary data.</text>
</comment>
<keyword evidence="3" id="KW-1185">Reference proteome</keyword>
<feature type="compositionally biased region" description="Polar residues" evidence="1">
    <location>
        <begin position="170"/>
        <end position="181"/>
    </location>
</feature>
<evidence type="ECO:0000256" key="1">
    <source>
        <dbReference type="SAM" id="MobiDB-lite"/>
    </source>
</evidence>
<reference evidence="3" key="1">
    <citation type="journal article" date="2017" name="Nat. Microbiol.">
        <title>Global analysis of biosynthetic gene clusters reveals vast potential of secondary metabolite production in Penicillium species.</title>
        <authorList>
            <person name="Nielsen J.C."/>
            <person name="Grijseels S."/>
            <person name="Prigent S."/>
            <person name="Ji B."/>
            <person name="Dainat J."/>
            <person name="Nielsen K.F."/>
            <person name="Frisvad J.C."/>
            <person name="Workman M."/>
            <person name="Nielsen J."/>
        </authorList>
    </citation>
    <scope>NUCLEOTIDE SEQUENCE [LARGE SCALE GENOMIC DNA]</scope>
    <source>
        <strain evidence="3">IBT 13039</strain>
    </source>
</reference>
<dbReference type="AlphaFoldDB" id="A0A1V6Y944"/>
<gene>
    <name evidence="2" type="ORF">PENNAL_c0030G03794</name>
</gene>
<name>A0A1V6Y944_PENNA</name>